<dbReference type="InParanoid" id="A0A3N4L3Q2"/>
<feature type="coiled-coil region" evidence="1">
    <location>
        <begin position="1207"/>
        <end position="1234"/>
    </location>
</feature>
<proteinExistence type="predicted"/>
<reference evidence="3 4" key="1">
    <citation type="journal article" date="2018" name="Nat. Ecol. Evol.">
        <title>Pezizomycetes genomes reveal the molecular basis of ectomycorrhizal truffle lifestyle.</title>
        <authorList>
            <person name="Murat C."/>
            <person name="Payen T."/>
            <person name="Noel B."/>
            <person name="Kuo A."/>
            <person name="Morin E."/>
            <person name="Chen J."/>
            <person name="Kohler A."/>
            <person name="Krizsan K."/>
            <person name="Balestrini R."/>
            <person name="Da Silva C."/>
            <person name="Montanini B."/>
            <person name="Hainaut M."/>
            <person name="Levati E."/>
            <person name="Barry K.W."/>
            <person name="Belfiori B."/>
            <person name="Cichocki N."/>
            <person name="Clum A."/>
            <person name="Dockter R.B."/>
            <person name="Fauchery L."/>
            <person name="Guy J."/>
            <person name="Iotti M."/>
            <person name="Le Tacon F."/>
            <person name="Lindquist E.A."/>
            <person name="Lipzen A."/>
            <person name="Malagnac F."/>
            <person name="Mello A."/>
            <person name="Molinier V."/>
            <person name="Miyauchi S."/>
            <person name="Poulain J."/>
            <person name="Riccioni C."/>
            <person name="Rubini A."/>
            <person name="Sitrit Y."/>
            <person name="Splivallo R."/>
            <person name="Traeger S."/>
            <person name="Wang M."/>
            <person name="Zifcakova L."/>
            <person name="Wipf D."/>
            <person name="Zambonelli A."/>
            <person name="Paolocci F."/>
            <person name="Nowrousian M."/>
            <person name="Ottonello S."/>
            <person name="Baldrian P."/>
            <person name="Spatafora J.W."/>
            <person name="Henrissat B."/>
            <person name="Nagy L.G."/>
            <person name="Aury J.M."/>
            <person name="Wincker P."/>
            <person name="Grigoriev I.V."/>
            <person name="Bonfante P."/>
            <person name="Martin F.M."/>
        </authorList>
    </citation>
    <scope>NUCLEOTIDE SEQUENCE [LARGE SCALE GENOMIC DNA]</scope>
    <source>
        <strain evidence="3 4">CCBAS932</strain>
    </source>
</reference>
<feature type="region of interest" description="Disordered" evidence="2">
    <location>
        <begin position="1"/>
        <end position="23"/>
    </location>
</feature>
<evidence type="ECO:0000313" key="4">
    <source>
        <dbReference type="Proteomes" id="UP000277580"/>
    </source>
</evidence>
<feature type="coiled-coil region" evidence="1">
    <location>
        <begin position="1068"/>
        <end position="1102"/>
    </location>
</feature>
<keyword evidence="1" id="KW-0175">Coiled coil</keyword>
<keyword evidence="4" id="KW-1185">Reference proteome</keyword>
<dbReference type="EMBL" id="ML119106">
    <property type="protein sequence ID" value="RPB17176.1"/>
    <property type="molecule type" value="Genomic_DNA"/>
</dbReference>
<evidence type="ECO:0000256" key="1">
    <source>
        <dbReference type="SAM" id="Coils"/>
    </source>
</evidence>
<protein>
    <submittedName>
        <fullName evidence="3">Uncharacterized protein</fullName>
    </submittedName>
</protein>
<dbReference type="OrthoDB" id="3219467at2759"/>
<accession>A0A3N4L3Q2</accession>
<feature type="coiled-coil region" evidence="1">
    <location>
        <begin position="946"/>
        <end position="1016"/>
    </location>
</feature>
<name>A0A3N4L3Q2_9PEZI</name>
<dbReference type="STRING" id="1392247.A0A3N4L3Q2"/>
<gene>
    <name evidence="3" type="ORF">P167DRAFT_498786</name>
</gene>
<dbReference type="Proteomes" id="UP000277580">
    <property type="component" value="Unassembled WGS sequence"/>
</dbReference>
<organism evidence="3 4">
    <name type="scientific">Morchella conica CCBAS932</name>
    <dbReference type="NCBI Taxonomy" id="1392247"/>
    <lineage>
        <taxon>Eukaryota</taxon>
        <taxon>Fungi</taxon>
        <taxon>Dikarya</taxon>
        <taxon>Ascomycota</taxon>
        <taxon>Pezizomycotina</taxon>
        <taxon>Pezizomycetes</taxon>
        <taxon>Pezizales</taxon>
        <taxon>Morchellaceae</taxon>
        <taxon>Morchella</taxon>
    </lineage>
</organism>
<sequence length="1382" mass="152422">MAPPQFTSNFFSNRFNQPSSPEPLTNDELIFEHMKDGDSLQAKLHQHASTFPQLQSNPIARKPKEILNSIVDISSEEPPPGFIHGGDINLFGMELPGKIYTFVGELAKAGSIREFVTIGEKVLLKDLLKGLSGTVFGDVPLMKPEFIYKDADPSTGKLAGMHFQAEILFEGALEGVHDTLQRVFGVEKKEKVPLSIGGFVSATREWTKPLSPEEMELKGVLAGVQAKLGELIKFTSIGVELTALKGTEKLDDYSRYRCRYGFFGIVDLEIPGSVVPLGMEYSLREEVEGVHVLRLTRKEGSGWINVGGFKGLNLSSVQLIAKFPVKETLKELSFETEAVLQFPGADLKLKGIYSPGQFYLEASVPNISLTTIRQFYSDLTGRTLEPFNHDVQFNDLIFRISPAAIAFTGKTTIDGHTSLSAALTIHRDGISITGSVLDINLGEITIEQANLDIFIGRTELNTTSRKSGFEINGKVKVRDITVSVGLYTEFEEEQEVVWSVYGELETEKDFSLARLAPEVKGSFLDLGLKRVALVASNRDAVNGEFNLSGYPIRRGVQFCAVIDRHIEQLNNVSGGRVEGLILRATYSSNSGFSFGILMPAPVTFSLGPSVTSGPISLEIVASKLPQLMFTAPLNIKVAGQKQPLVFTFGLKADVLSASGFGQMSNYWINPFGLFNERIKIGPDLALEIGIIYATLAATGAPSKIMFSGGLAIGTTDLQLAMAINQNPAEQLLKATLSTFSLTDLVTFASKISRQDIPLPSPDLLAFRDLSFYISTGMSIGKTHYPAGASITGEMEIFSKVTTVECTIGTTTKISALFDEVKLGPLLLGGVGDERPQMTIEIGLAKQHILVDGRLKILGLNTSVQSVFDILPNPDMRFDITFAFAEALNVEISARVLGARDIGGLAEADFVVDVVLEQDVLRYVNTHAKAHFRAIHKVLEEGTEAARKFFEEEKKKLDIQLVRAKQTLEAAKIAWKVKEKQIEDALEEILAELEEGRLELQKDLENARKEFEAALYDAYQQLEQARIDRAAFVAGAAIDLMHARKEFRDAIRSMLFDVRATKEETKSRFGVLLDDVENAETEVKKAQETLDAAEVELKESIKELDESPFYSRIRLSLEVGHRKAHFSDAQETLLYATQKLERAQKALQGSDYQSAIAVKTEKVKELQSAKQAEEVTLKKIETKAEAKRNVYDQKVEVSEKAIADKTVAKQQKEVIRKAEMKLKNFEATAQAKIEALKSKQEALPESPEHKRFQSAAEKLKVVKSVSEKLEVSKQAIILIEEEDHQSLARTIVGKLDEIINIRRIELHGSLKDLVEKGQPLKARVQGIIAGREVDFTIGYGIGQTLEFLRALLKKLWEEIKEDLANGFGFGAGMVIQVSGTDTV</sequence>
<evidence type="ECO:0000313" key="3">
    <source>
        <dbReference type="EMBL" id="RPB17176.1"/>
    </source>
</evidence>
<evidence type="ECO:0000256" key="2">
    <source>
        <dbReference type="SAM" id="MobiDB-lite"/>
    </source>
</evidence>